<dbReference type="PRINTS" id="PR00368">
    <property type="entry name" value="FADPNR"/>
</dbReference>
<evidence type="ECO:0000256" key="1">
    <source>
        <dbReference type="ARBA" id="ARBA00001974"/>
    </source>
</evidence>
<keyword evidence="3" id="KW-0285">Flavoprotein</keyword>
<accession>A0A2R6Y0I3</accession>
<evidence type="ECO:0000256" key="2">
    <source>
        <dbReference type="ARBA" id="ARBA00011738"/>
    </source>
</evidence>
<dbReference type="InterPro" id="IPR036188">
    <property type="entry name" value="FAD/NAD-bd_sf"/>
</dbReference>
<dbReference type="PRINTS" id="PR00469">
    <property type="entry name" value="PNDRDTASEII"/>
</dbReference>
<evidence type="ECO:0000313" key="6">
    <source>
        <dbReference type="EMBL" id="PTQ56142.1"/>
    </source>
</evidence>
<dbReference type="SUPFAM" id="SSF51905">
    <property type="entry name" value="FAD/NAD(P)-binding domain"/>
    <property type="match status" value="1"/>
</dbReference>
<proteinExistence type="predicted"/>
<dbReference type="InterPro" id="IPR050097">
    <property type="entry name" value="Ferredoxin-NADP_redctase_2"/>
</dbReference>
<dbReference type="AlphaFoldDB" id="A0A2R6Y0I3"/>
<keyword evidence="4" id="KW-0560">Oxidoreductase</keyword>
<dbReference type="Proteomes" id="UP000244338">
    <property type="component" value="Unassembled WGS sequence"/>
</dbReference>
<feature type="domain" description="FAD/NAD(P)-binding" evidence="5">
    <location>
        <begin position="4"/>
        <end position="38"/>
    </location>
</feature>
<feature type="domain" description="FAD/NAD(P)-binding" evidence="5">
    <location>
        <begin position="56"/>
        <end position="160"/>
    </location>
</feature>
<sequence>MERYDVVIVGGGPAGGSAAIFLAKAGLNVLVCDSGQSITKKAWIENHYGTGGPITGPELIEQGKKQAIMHGAQWKEAQITDIRRDAEHDALLVQTEAGETYETRQVILTTGLWTDLAEKIGLKVVPGREPRIKSIIEVDKDGRTGVPGIWAAGTVAGVSVHTIITSGDGARVAINLLSELKGERHVDHDLLGQDGKKVS</sequence>
<evidence type="ECO:0000313" key="7">
    <source>
        <dbReference type="Proteomes" id="UP000244338"/>
    </source>
</evidence>
<evidence type="ECO:0000256" key="3">
    <source>
        <dbReference type="ARBA" id="ARBA00022630"/>
    </source>
</evidence>
<reference evidence="7" key="1">
    <citation type="journal article" date="2018" name="Sci. Rep.">
        <title>Lignite coal burning seam in the remote Altai Mountains harbors a hydrogen-driven thermophilic microbial community.</title>
        <authorList>
            <person name="Kadnikov V.V."/>
            <person name="Mardanov A.V."/>
            <person name="Ivasenko D.A."/>
            <person name="Antsiferov D.V."/>
            <person name="Beletsky A.V."/>
            <person name="Karnachuk O.V."/>
            <person name="Ravin N.V."/>
        </authorList>
    </citation>
    <scope>NUCLEOTIDE SEQUENCE [LARGE SCALE GENOMIC DNA]</scope>
</reference>
<name>A0A2R6Y0I3_9BACL</name>
<dbReference type="Gene3D" id="3.50.50.60">
    <property type="entry name" value="FAD/NAD(P)-binding domain"/>
    <property type="match status" value="1"/>
</dbReference>
<evidence type="ECO:0000259" key="5">
    <source>
        <dbReference type="Pfam" id="PF07992"/>
    </source>
</evidence>
<dbReference type="PANTHER" id="PTHR48105">
    <property type="entry name" value="THIOREDOXIN REDUCTASE 1-RELATED-RELATED"/>
    <property type="match status" value="1"/>
</dbReference>
<gene>
    <name evidence="6" type="ORF">BSOLF_0791</name>
</gene>
<dbReference type="EMBL" id="PEBX01000043">
    <property type="protein sequence ID" value="PTQ56142.1"/>
    <property type="molecule type" value="Genomic_DNA"/>
</dbReference>
<dbReference type="GO" id="GO:0016491">
    <property type="term" value="F:oxidoreductase activity"/>
    <property type="evidence" value="ECO:0007669"/>
    <property type="project" value="UniProtKB-KW"/>
</dbReference>
<evidence type="ECO:0000256" key="4">
    <source>
        <dbReference type="ARBA" id="ARBA00023002"/>
    </source>
</evidence>
<comment type="subunit">
    <text evidence="2">Homodimer.</text>
</comment>
<dbReference type="InterPro" id="IPR023753">
    <property type="entry name" value="FAD/NAD-binding_dom"/>
</dbReference>
<comment type="caution">
    <text evidence="6">The sequence shown here is derived from an EMBL/GenBank/DDBJ whole genome shotgun (WGS) entry which is preliminary data.</text>
</comment>
<dbReference type="Pfam" id="PF07992">
    <property type="entry name" value="Pyr_redox_2"/>
    <property type="match status" value="2"/>
</dbReference>
<organism evidence="6 7">
    <name type="scientific">Candidatus Carbonibacillus altaicus</name>
    <dbReference type="NCBI Taxonomy" id="2163959"/>
    <lineage>
        <taxon>Bacteria</taxon>
        <taxon>Bacillati</taxon>
        <taxon>Bacillota</taxon>
        <taxon>Bacilli</taxon>
        <taxon>Bacillales</taxon>
        <taxon>Candidatus Carbonibacillus</taxon>
    </lineage>
</organism>
<comment type="cofactor">
    <cofactor evidence="1">
        <name>FAD</name>
        <dbReference type="ChEBI" id="CHEBI:57692"/>
    </cofactor>
</comment>
<protein>
    <submittedName>
        <fullName evidence="6">Thioredoxin reductase</fullName>
    </submittedName>
</protein>